<reference evidence="1 2" key="1">
    <citation type="submission" date="2016-03" db="EMBL/GenBank/DDBJ databases">
        <title>Complete genome sequence of Shewanella psychrophila WP2, a deep sea bacterium isolated from west Pacific sediment.</title>
        <authorList>
            <person name="Xu G."/>
            <person name="Jian H."/>
        </authorList>
    </citation>
    <scope>NUCLEOTIDE SEQUENCE [LARGE SCALE GENOMIC DNA]</scope>
    <source>
        <strain evidence="1 2">WP2</strain>
    </source>
</reference>
<proteinExistence type="predicted"/>
<accession>A0A1S6HW03</accession>
<evidence type="ECO:0000313" key="2">
    <source>
        <dbReference type="Proteomes" id="UP000189545"/>
    </source>
</evidence>
<dbReference type="GO" id="GO:0015035">
    <property type="term" value="F:protein-disulfide reductase activity"/>
    <property type="evidence" value="ECO:0007669"/>
    <property type="project" value="InterPro"/>
</dbReference>
<sequence>MKKTAINIYVLYDGACPRCIKDRDNYLRIAGRYADGVSWFDITDQDDQLKVWGIEPDKALIKLHVIIGEYEHVDKPRVVSELDAYIVLMRRVPLLKPLSWLMGLKLVRPLLSSLYRRAVYKRLKCEGRL</sequence>
<dbReference type="STRING" id="225848.Sps_04594"/>
<protein>
    <recommendedName>
        <fullName evidence="3">Thiol-disulfide oxidoreductase</fullName>
    </recommendedName>
</protein>
<evidence type="ECO:0000313" key="1">
    <source>
        <dbReference type="EMBL" id="AQS39679.1"/>
    </source>
</evidence>
<dbReference type="InterPro" id="IPR007263">
    <property type="entry name" value="DCC1-like"/>
</dbReference>
<dbReference type="Proteomes" id="UP000189545">
    <property type="component" value="Chromosome"/>
</dbReference>
<gene>
    <name evidence="1" type="ORF">Sps_04594</name>
</gene>
<organism evidence="1 2">
    <name type="scientific">Shewanella psychrophila</name>
    <dbReference type="NCBI Taxonomy" id="225848"/>
    <lineage>
        <taxon>Bacteria</taxon>
        <taxon>Pseudomonadati</taxon>
        <taxon>Pseudomonadota</taxon>
        <taxon>Gammaproteobacteria</taxon>
        <taxon>Alteromonadales</taxon>
        <taxon>Shewanellaceae</taxon>
        <taxon>Shewanella</taxon>
    </lineage>
</organism>
<evidence type="ECO:0008006" key="3">
    <source>
        <dbReference type="Google" id="ProtNLM"/>
    </source>
</evidence>
<dbReference type="RefSeq" id="WP_077754539.1">
    <property type="nucleotide sequence ID" value="NZ_CP014782.1"/>
</dbReference>
<dbReference type="EMBL" id="CP014782">
    <property type="protein sequence ID" value="AQS39679.1"/>
    <property type="molecule type" value="Genomic_DNA"/>
</dbReference>
<name>A0A1S6HW03_9GAMM</name>
<dbReference type="Pfam" id="PF04134">
    <property type="entry name" value="DCC1-like"/>
    <property type="match status" value="1"/>
</dbReference>
<dbReference type="AlphaFoldDB" id="A0A1S6HW03"/>
<keyword evidence="2" id="KW-1185">Reference proteome</keyword>
<dbReference type="KEGG" id="spsw:Sps_04594"/>
<dbReference type="OrthoDB" id="5294764at2"/>